<evidence type="ECO:0000313" key="15">
    <source>
        <dbReference type="EMBL" id="KKY19336.1"/>
    </source>
</evidence>
<dbReference type="Gene3D" id="3.40.850.10">
    <property type="entry name" value="Kinesin motor domain"/>
    <property type="match status" value="1"/>
</dbReference>
<dbReference type="InterPro" id="IPR027417">
    <property type="entry name" value="P-loop_NTPase"/>
</dbReference>
<dbReference type="FunFam" id="3.40.850.10:FF:000047">
    <property type="entry name" value="Kinesin family protein"/>
    <property type="match status" value="1"/>
</dbReference>
<evidence type="ECO:0000256" key="1">
    <source>
        <dbReference type="ARBA" id="ARBA00004245"/>
    </source>
</evidence>
<dbReference type="InterPro" id="IPR032405">
    <property type="entry name" value="Kinesin_assoc"/>
</dbReference>
<dbReference type="Gene3D" id="2.60.200.20">
    <property type="match status" value="1"/>
</dbReference>
<dbReference type="SMART" id="SM00233">
    <property type="entry name" value="PH"/>
    <property type="match status" value="1"/>
</dbReference>
<evidence type="ECO:0000256" key="8">
    <source>
        <dbReference type="ARBA" id="ARBA00023175"/>
    </source>
</evidence>
<comment type="subcellular location">
    <subcellularLocation>
        <location evidence="1">Cytoplasm</location>
        <location evidence="1">Cytoskeleton</location>
    </subcellularLocation>
</comment>
<keyword evidence="3" id="KW-0963">Cytoplasm</keyword>
<dbReference type="GO" id="GO:0005524">
    <property type="term" value="F:ATP binding"/>
    <property type="evidence" value="ECO:0007669"/>
    <property type="project" value="UniProtKB-UniRule"/>
</dbReference>
<dbReference type="PANTHER" id="PTHR47117">
    <property type="entry name" value="STAR-RELATED LIPID TRANSFER PROTEIN 9"/>
    <property type="match status" value="1"/>
</dbReference>
<keyword evidence="2" id="KW-0813">Transport</keyword>
<dbReference type="GO" id="GO:0005874">
    <property type="term" value="C:microtubule"/>
    <property type="evidence" value="ECO:0007669"/>
    <property type="project" value="UniProtKB-KW"/>
</dbReference>
<feature type="domain" description="Kinesin motor" evidence="14">
    <location>
        <begin position="7"/>
        <end position="362"/>
    </location>
</feature>
<feature type="compositionally biased region" description="Gly residues" evidence="12">
    <location>
        <begin position="391"/>
        <end position="402"/>
    </location>
</feature>
<keyword evidence="5 10" id="KW-0547">Nucleotide-binding</keyword>
<dbReference type="InterPro" id="IPR036961">
    <property type="entry name" value="Kinesin_motor_dom_sf"/>
</dbReference>
<organism evidence="15 16">
    <name type="scientific">Diplodia seriata</name>
    <dbReference type="NCBI Taxonomy" id="420778"/>
    <lineage>
        <taxon>Eukaryota</taxon>
        <taxon>Fungi</taxon>
        <taxon>Dikarya</taxon>
        <taxon>Ascomycota</taxon>
        <taxon>Pezizomycotina</taxon>
        <taxon>Dothideomycetes</taxon>
        <taxon>Dothideomycetes incertae sedis</taxon>
        <taxon>Botryosphaeriales</taxon>
        <taxon>Botryosphaeriaceae</taxon>
        <taxon>Diplodia</taxon>
    </lineage>
</organism>
<dbReference type="Pfam" id="PF00169">
    <property type="entry name" value="PH"/>
    <property type="match status" value="1"/>
</dbReference>
<dbReference type="InterPro" id="IPR008984">
    <property type="entry name" value="SMAD_FHA_dom_sf"/>
</dbReference>
<protein>
    <submittedName>
        <fullName evidence="15">Putative kinesin family protein</fullName>
    </submittedName>
</protein>
<evidence type="ECO:0000256" key="3">
    <source>
        <dbReference type="ARBA" id="ARBA00022490"/>
    </source>
</evidence>
<evidence type="ECO:0000313" key="16">
    <source>
        <dbReference type="Proteomes" id="UP000034182"/>
    </source>
</evidence>
<keyword evidence="9" id="KW-0206">Cytoskeleton</keyword>
<evidence type="ECO:0000256" key="7">
    <source>
        <dbReference type="ARBA" id="ARBA00023054"/>
    </source>
</evidence>
<dbReference type="EMBL" id="LAQI01000113">
    <property type="protein sequence ID" value="KKY19336.1"/>
    <property type="molecule type" value="Genomic_DNA"/>
</dbReference>
<reference evidence="15 16" key="2">
    <citation type="submission" date="2015-05" db="EMBL/GenBank/DDBJ databases">
        <title>Distinctive expansion of gene families associated with plant cell wall degradation and secondary metabolism in the genomes of grapevine trunk pathogens.</title>
        <authorList>
            <person name="Lawrence D.P."/>
            <person name="Travadon R."/>
            <person name="Rolshausen P.E."/>
            <person name="Baumgartner K."/>
        </authorList>
    </citation>
    <scope>NUCLEOTIDE SEQUENCE [LARGE SCALE GENOMIC DNA]</scope>
    <source>
        <strain evidence="15">DS831</strain>
    </source>
</reference>
<dbReference type="PRINTS" id="PR00380">
    <property type="entry name" value="KINESINHEAVY"/>
</dbReference>
<evidence type="ECO:0000256" key="12">
    <source>
        <dbReference type="SAM" id="MobiDB-lite"/>
    </source>
</evidence>
<evidence type="ECO:0000259" key="13">
    <source>
        <dbReference type="PROSITE" id="PS50003"/>
    </source>
</evidence>
<dbReference type="InterPro" id="IPR022164">
    <property type="entry name" value="Kinesin-like"/>
</dbReference>
<reference evidence="15 16" key="1">
    <citation type="submission" date="2015-03" db="EMBL/GenBank/DDBJ databases">
        <authorList>
            <person name="Morales-Cruz A."/>
            <person name="Amrine K.C."/>
            <person name="Cantu D."/>
        </authorList>
    </citation>
    <scope>NUCLEOTIDE SEQUENCE [LARGE SCALE GENOMIC DNA]</scope>
    <source>
        <strain evidence="15">DS831</strain>
    </source>
</reference>
<dbReference type="Gene3D" id="6.10.250.2520">
    <property type="match status" value="1"/>
</dbReference>
<dbReference type="Proteomes" id="UP000034182">
    <property type="component" value="Unassembled WGS sequence"/>
</dbReference>
<gene>
    <name evidence="15" type="ORF">UCDDS831_g05541</name>
</gene>
<dbReference type="SMART" id="SM00129">
    <property type="entry name" value="KISc"/>
    <property type="match status" value="1"/>
</dbReference>
<comment type="similarity">
    <text evidence="10">Belongs to the TRAFAC class myosin-kinesin ATPase superfamily. Kinesin family.</text>
</comment>
<dbReference type="InterPro" id="IPR001849">
    <property type="entry name" value="PH_domain"/>
</dbReference>
<proteinExistence type="inferred from homology"/>
<accession>A0A0G2EAM6</accession>
<feature type="region of interest" description="Disordered" evidence="12">
    <location>
        <begin position="390"/>
        <end position="410"/>
    </location>
</feature>
<dbReference type="CDD" id="cd01365">
    <property type="entry name" value="KISc_KIF1A_KIF1B"/>
    <property type="match status" value="1"/>
</dbReference>
<evidence type="ECO:0000256" key="10">
    <source>
        <dbReference type="PROSITE-ProRule" id="PRU00283"/>
    </source>
</evidence>
<dbReference type="SUPFAM" id="SSF52540">
    <property type="entry name" value="P-loop containing nucleoside triphosphate hydrolases"/>
    <property type="match status" value="1"/>
</dbReference>
<dbReference type="InterPro" id="IPR049780">
    <property type="entry name" value="PH_KIFIA_KIFIB"/>
</dbReference>
<dbReference type="InterPro" id="IPR019821">
    <property type="entry name" value="Kinesin_motor_CS"/>
</dbReference>
<dbReference type="InterPro" id="IPR011993">
    <property type="entry name" value="PH-like_dom_sf"/>
</dbReference>
<feature type="coiled-coil region" evidence="11">
    <location>
        <begin position="569"/>
        <end position="649"/>
    </location>
</feature>
<name>A0A0G2EAM6_9PEZI</name>
<dbReference type="PROSITE" id="PS50067">
    <property type="entry name" value="KINESIN_MOTOR_2"/>
    <property type="match status" value="1"/>
</dbReference>
<dbReference type="SUPFAM" id="SSF50729">
    <property type="entry name" value="PH domain-like"/>
    <property type="match status" value="1"/>
</dbReference>
<feature type="domain" description="PH" evidence="13">
    <location>
        <begin position="1317"/>
        <end position="1416"/>
    </location>
</feature>
<dbReference type="Gene3D" id="2.30.29.30">
    <property type="entry name" value="Pleckstrin-homology domain (PH domain)/Phosphotyrosine-binding domain (PTB)"/>
    <property type="match status" value="1"/>
</dbReference>
<evidence type="ECO:0000256" key="4">
    <source>
        <dbReference type="ARBA" id="ARBA00022701"/>
    </source>
</evidence>
<dbReference type="PANTHER" id="PTHR47117:SF10">
    <property type="entry name" value="KINESIN-LIKE PROTEIN KIF1B"/>
    <property type="match status" value="1"/>
</dbReference>
<keyword evidence="8 10" id="KW-0505">Motor protein</keyword>
<keyword evidence="7 11" id="KW-0175">Coiled coil</keyword>
<keyword evidence="4" id="KW-0493">Microtubule</keyword>
<dbReference type="GO" id="GO:0008574">
    <property type="term" value="F:plus-end-directed microtubule motor activity"/>
    <property type="evidence" value="ECO:0007669"/>
    <property type="project" value="UniProtKB-ARBA"/>
</dbReference>
<feature type="region of interest" description="Disordered" evidence="12">
    <location>
        <begin position="39"/>
        <end position="58"/>
    </location>
</feature>
<comment type="caution">
    <text evidence="15">The sequence shown here is derived from an EMBL/GenBank/DDBJ whole genome shotgun (WGS) entry which is preliminary data.</text>
</comment>
<evidence type="ECO:0000256" key="2">
    <source>
        <dbReference type="ARBA" id="ARBA00022448"/>
    </source>
</evidence>
<dbReference type="GO" id="GO:0047496">
    <property type="term" value="P:vesicle transport along microtubule"/>
    <property type="evidence" value="ECO:0007669"/>
    <property type="project" value="UniProtKB-ARBA"/>
</dbReference>
<keyword evidence="6 10" id="KW-0067">ATP-binding</keyword>
<dbReference type="InterPro" id="IPR001752">
    <property type="entry name" value="Kinesin_motor_dom"/>
</dbReference>
<dbReference type="PROSITE" id="PS00411">
    <property type="entry name" value="KINESIN_MOTOR_1"/>
    <property type="match status" value="1"/>
</dbReference>
<dbReference type="PROSITE" id="PS50003">
    <property type="entry name" value="PH_DOMAIN"/>
    <property type="match status" value="1"/>
</dbReference>
<dbReference type="Pfam" id="PF12473">
    <property type="entry name" value="DUF3694"/>
    <property type="match status" value="1"/>
</dbReference>
<dbReference type="SUPFAM" id="SSF49879">
    <property type="entry name" value="SMAD/FHA domain"/>
    <property type="match status" value="1"/>
</dbReference>
<dbReference type="InterPro" id="IPR022140">
    <property type="entry name" value="Kinesin-like_KIF1-typ"/>
</dbReference>
<dbReference type="Pfam" id="PF12423">
    <property type="entry name" value="KIF1B"/>
    <property type="match status" value="1"/>
</dbReference>
<dbReference type="Pfam" id="PF16183">
    <property type="entry name" value="Kinesin_assoc"/>
    <property type="match status" value="1"/>
</dbReference>
<dbReference type="GO" id="GO:0005546">
    <property type="term" value="F:phosphatidylinositol-4,5-bisphosphate binding"/>
    <property type="evidence" value="ECO:0007669"/>
    <property type="project" value="UniProtKB-ARBA"/>
</dbReference>
<evidence type="ECO:0000256" key="11">
    <source>
        <dbReference type="SAM" id="Coils"/>
    </source>
</evidence>
<dbReference type="CDD" id="cd01233">
    <property type="entry name" value="PH_KIFIA_KIFIB"/>
    <property type="match status" value="1"/>
</dbReference>
<evidence type="ECO:0000259" key="14">
    <source>
        <dbReference type="PROSITE" id="PS50067"/>
    </source>
</evidence>
<dbReference type="Pfam" id="PF00225">
    <property type="entry name" value="Kinesin"/>
    <property type="match status" value="1"/>
</dbReference>
<evidence type="ECO:0000256" key="5">
    <source>
        <dbReference type="ARBA" id="ARBA00022741"/>
    </source>
</evidence>
<evidence type="ECO:0000256" key="6">
    <source>
        <dbReference type="ARBA" id="ARBA00022840"/>
    </source>
</evidence>
<evidence type="ECO:0000256" key="9">
    <source>
        <dbReference type="ARBA" id="ARBA00023212"/>
    </source>
</evidence>
<sequence>MASGGGNIKVVVRCRPFNSREKDRNAQCIVQMSGAQTVLTPPKGHDAKSKGGNKGAVEGPKTFGFDKSYWSFDKSAPNYAGQDNLFDDLGRPLLDNAFQGFNNCIFAYGQTGSGKSYSMMGYGEEYGVIPRICKGMFERIEEIQKDSSLNCTVEVSYLEIYNERVRDLLNPANKGNLKVREHPSTGPYVEDLAKLVVRSFVEIENLMDEGNKARTVAATNMNETSSRSHAVFTLTLTQKRHDNETNMDTEKVAKISLVDLAGSERAQSTGATGARLKEGAEINRSLSTLGRVIAALADLSSGKAKKKAASMVPYRDSILTWLLKDSLGGNSMTAMIAAISPADINFDETLSTLRYADSAKRIKNHAVVNEDPNARMIRELKEELAQLRSKLGGGGGGGGGGVSVPPEEQYAPDTPLEKQIVSITSSDGSVKKVSKAEIAEQLSQSEKLFKDLNQTWEEKMTKTEEIHKEREAKLEELGISIEKGFVGLHTPKKMPHLVNLSDDPLLAECLVYNLKPGTTLVGNVDTQNNAEVRLNGTKILPEHLTAILGPDQKISNLTDDELDVLFDDLQRLGEEDERLRAAREEMQTQLDKRRGEYEDQLKDAEGSSVEVEDIRVHKVKMEEQLRAVKEEMQHELQRQKESFERQLQEYSSPTSEGKSAFIFLSKEEAERARNVFAHWRQRRYVAMAETLLQNAALLKEAQVMSQQMDKHVVFQFCVVDVGHTFASSYDLVLNGVPGEDDEDLEATPKPCIGVRVVDFKDHVIHLWSLQKLRRRVRAMRQMHQYLNKPEYMQHFRLENPFTEPCSPEYSRIGDADVPLAAVFESRVQDFSIDVTSTYTEGVVGILRLSLEPSFAEASSSTLKFNVVMHRMIGFPEREGTDVHAQLFFPGISDEGGATTTQMIKGFNEGPIKFESVHSMGLPLNSPRSASLRISIFAKVTSTHLDKLLSWDDMRDSAPRPKVKRLNSRLPESEFYAEERHDIFARVQLQEMAEDGNYKPVDVIQTGPLDQGAFQLHQGIQRRFVVDLTHSSGQMLQWQDISSIRVGHVKLLDASGRTAGTDSPQPQVPMKLLARPTVKDNADGTSNVTFIALWDSSMHGSLMLDRTTADRYRVQVSLIWDVACAKLAKPMTFSLDVSVQIRSRTYIRPTSMFSAMFKGQRVIHSTTGMFSVAIRPVSAKRAVDLWRMSTQHDYVKGEELLTGWTPRGVSLVKDFLATRKRRRRVAEIETARSILSQRALTANSDAYLENEGQLDDRQIELLNKVLALWQTKKDIGEIILTKENLEPPERGAAFATPPNGETKPTLISEVRYVPKNPTMLKSGYLMTPDDTNTRWVRRFVELRRPYLHIFTVPEGDELNAINLSNSRIDHQPQLAGLLQRHNMNVFAVFAPQNTFLFAAKSEREKIEWILKIDQSYFSSGSGTPAEDDDSA</sequence>
<dbReference type="GO" id="GO:0008017">
    <property type="term" value="F:microtubule binding"/>
    <property type="evidence" value="ECO:0007669"/>
    <property type="project" value="InterPro"/>
</dbReference>
<feature type="binding site" evidence="10">
    <location>
        <begin position="109"/>
        <end position="116"/>
    </location>
    <ligand>
        <name>ATP</name>
        <dbReference type="ChEBI" id="CHEBI:30616"/>
    </ligand>
</feature>